<keyword evidence="8" id="KW-0808">Transferase</keyword>
<dbReference type="PROSITE" id="PS50109">
    <property type="entry name" value="HIS_KIN"/>
    <property type="match status" value="1"/>
</dbReference>
<dbReference type="Gene3D" id="1.20.5.1930">
    <property type="match status" value="1"/>
</dbReference>
<dbReference type="GO" id="GO:0046983">
    <property type="term" value="F:protein dimerization activity"/>
    <property type="evidence" value="ECO:0007669"/>
    <property type="project" value="InterPro"/>
</dbReference>
<evidence type="ECO:0000256" key="13">
    <source>
        <dbReference type="ARBA" id="ARBA00023014"/>
    </source>
</evidence>
<evidence type="ECO:0000256" key="11">
    <source>
        <dbReference type="ARBA" id="ARBA00023004"/>
    </source>
</evidence>
<evidence type="ECO:0000256" key="14">
    <source>
        <dbReference type="ARBA" id="ARBA00024827"/>
    </source>
</evidence>
<dbReference type="EC" id="2.7.13.3" evidence="4"/>
<dbReference type="InterPro" id="IPR004358">
    <property type="entry name" value="Sig_transdc_His_kin-like_C"/>
</dbReference>
<keyword evidence="13" id="KW-0411">Iron-sulfur</keyword>
<evidence type="ECO:0000256" key="12">
    <source>
        <dbReference type="ARBA" id="ARBA00023012"/>
    </source>
</evidence>
<evidence type="ECO:0000256" key="9">
    <source>
        <dbReference type="ARBA" id="ARBA00022723"/>
    </source>
</evidence>
<dbReference type="PRINTS" id="PR00344">
    <property type="entry name" value="BCTRLSENSOR"/>
</dbReference>
<dbReference type="InterPro" id="IPR011712">
    <property type="entry name" value="Sig_transdc_His_kin_sub3_dim/P"/>
</dbReference>
<evidence type="ECO:0000256" key="3">
    <source>
        <dbReference type="ARBA" id="ARBA00004496"/>
    </source>
</evidence>
<gene>
    <name evidence="17" type="ORF">KSF_040940</name>
</gene>
<feature type="domain" description="Histidine kinase" evidence="16">
    <location>
        <begin position="29"/>
        <end position="214"/>
    </location>
</feature>
<keyword evidence="9" id="KW-0479">Metal-binding</keyword>
<comment type="caution">
    <text evidence="17">The sequence shown here is derived from an EMBL/GenBank/DDBJ whole genome shotgun (WGS) entry which is preliminary data.</text>
</comment>
<evidence type="ECO:0000256" key="5">
    <source>
        <dbReference type="ARBA" id="ARBA00017322"/>
    </source>
</evidence>
<proteinExistence type="predicted"/>
<comment type="subcellular location">
    <subcellularLocation>
        <location evidence="3">Cytoplasm</location>
    </subcellularLocation>
</comment>
<keyword evidence="11" id="KW-0408">Iron</keyword>
<dbReference type="GO" id="GO:0046872">
    <property type="term" value="F:metal ion binding"/>
    <property type="evidence" value="ECO:0007669"/>
    <property type="project" value="UniProtKB-KW"/>
</dbReference>
<evidence type="ECO:0000256" key="10">
    <source>
        <dbReference type="ARBA" id="ARBA00022777"/>
    </source>
</evidence>
<keyword evidence="18" id="KW-1185">Reference proteome</keyword>
<evidence type="ECO:0000256" key="6">
    <source>
        <dbReference type="ARBA" id="ARBA00022485"/>
    </source>
</evidence>
<reference evidence="17" key="1">
    <citation type="submission" date="2020-10" db="EMBL/GenBank/DDBJ databases">
        <title>Taxonomic study of unclassified bacteria belonging to the class Ktedonobacteria.</title>
        <authorList>
            <person name="Yabe S."/>
            <person name="Wang C.M."/>
            <person name="Zheng Y."/>
            <person name="Sakai Y."/>
            <person name="Cavaletti L."/>
            <person name="Monciardini P."/>
            <person name="Donadio S."/>
        </authorList>
    </citation>
    <scope>NUCLEOTIDE SEQUENCE</scope>
    <source>
        <strain evidence="17">ID150040</strain>
    </source>
</reference>
<dbReference type="GO" id="GO:0051539">
    <property type="term" value="F:4 iron, 4 sulfur cluster binding"/>
    <property type="evidence" value="ECO:0007669"/>
    <property type="project" value="UniProtKB-KW"/>
</dbReference>
<evidence type="ECO:0000313" key="17">
    <source>
        <dbReference type="EMBL" id="GHO94046.1"/>
    </source>
</evidence>
<dbReference type="InterPro" id="IPR003594">
    <property type="entry name" value="HATPase_dom"/>
</dbReference>
<sequence length="218" mass="24082">MLTNKQLAVAIQDAVELERSRIACDLHDGVAQQLALALLKLEYLQHLLNAESNQLALTEIQKTITIIQGSLVELRHCITSAVPLQLTRYGLSSAMHNLLEEYCSEGLQIAYECDDLLDIPISLEVCIYRFVQEALNNIRKHARATRATIRLHSATEALEIVVEDNGCGLPDNLHTQGAGLQIMHARVQSLGGSWQIRSQPGQGTTIQVSFPHSHIAEC</sequence>
<dbReference type="InterPro" id="IPR050482">
    <property type="entry name" value="Sensor_HK_TwoCompSys"/>
</dbReference>
<protein>
    <recommendedName>
        <fullName evidence="5">Oxygen sensor histidine kinase NreB</fullName>
        <ecNumber evidence="4">2.7.13.3</ecNumber>
    </recommendedName>
    <alternativeName>
        <fullName evidence="15">Nitrogen regulation protein B</fullName>
    </alternativeName>
</protein>
<evidence type="ECO:0000256" key="4">
    <source>
        <dbReference type="ARBA" id="ARBA00012438"/>
    </source>
</evidence>
<keyword evidence="12" id="KW-0902">Two-component regulatory system</keyword>
<dbReference type="GO" id="GO:0000155">
    <property type="term" value="F:phosphorelay sensor kinase activity"/>
    <property type="evidence" value="ECO:0007669"/>
    <property type="project" value="InterPro"/>
</dbReference>
<dbReference type="SMART" id="SM00387">
    <property type="entry name" value="HATPase_c"/>
    <property type="match status" value="1"/>
</dbReference>
<dbReference type="Gene3D" id="3.30.565.10">
    <property type="entry name" value="Histidine kinase-like ATPase, C-terminal domain"/>
    <property type="match status" value="1"/>
</dbReference>
<dbReference type="GO" id="GO:0005737">
    <property type="term" value="C:cytoplasm"/>
    <property type="evidence" value="ECO:0007669"/>
    <property type="project" value="UniProtKB-SubCell"/>
</dbReference>
<evidence type="ECO:0000256" key="2">
    <source>
        <dbReference type="ARBA" id="ARBA00001966"/>
    </source>
</evidence>
<comment type="cofactor">
    <cofactor evidence="2">
        <name>[4Fe-4S] cluster</name>
        <dbReference type="ChEBI" id="CHEBI:49883"/>
    </cofactor>
</comment>
<dbReference type="GO" id="GO:0016020">
    <property type="term" value="C:membrane"/>
    <property type="evidence" value="ECO:0007669"/>
    <property type="project" value="InterPro"/>
</dbReference>
<evidence type="ECO:0000256" key="15">
    <source>
        <dbReference type="ARBA" id="ARBA00030800"/>
    </source>
</evidence>
<comment type="function">
    <text evidence="14">Member of the two-component regulatory system NreB/NreC involved in the control of dissimilatory nitrate/nitrite reduction in response to oxygen. NreB functions as a direct oxygen sensor histidine kinase which is autophosphorylated, in the absence of oxygen, probably at the conserved histidine residue, and transfers its phosphate group probably to a conserved aspartate residue of NreC. NreB/NreC activates the expression of the nitrate (narGHJI) and nitrite (nir) reductase operons, as well as the putative nitrate transporter gene narT.</text>
</comment>
<dbReference type="InterPro" id="IPR036890">
    <property type="entry name" value="HATPase_C_sf"/>
</dbReference>
<evidence type="ECO:0000256" key="8">
    <source>
        <dbReference type="ARBA" id="ARBA00022679"/>
    </source>
</evidence>
<dbReference type="SUPFAM" id="SSF55874">
    <property type="entry name" value="ATPase domain of HSP90 chaperone/DNA topoisomerase II/histidine kinase"/>
    <property type="match status" value="1"/>
</dbReference>
<dbReference type="RefSeq" id="WP_220204807.1">
    <property type="nucleotide sequence ID" value="NZ_BNJK01000001.1"/>
</dbReference>
<dbReference type="AlphaFoldDB" id="A0A8J3IG93"/>
<dbReference type="PANTHER" id="PTHR24421:SF57">
    <property type="entry name" value="HISTIDINE KINASE DIMERISATION AND PHOSPHOACCEPTOR REGION"/>
    <property type="match status" value="1"/>
</dbReference>
<accession>A0A8J3IG93</accession>
<evidence type="ECO:0000259" key="16">
    <source>
        <dbReference type="PROSITE" id="PS50109"/>
    </source>
</evidence>
<dbReference type="Pfam" id="PF02518">
    <property type="entry name" value="HATPase_c"/>
    <property type="match status" value="1"/>
</dbReference>
<keyword evidence="6" id="KW-0004">4Fe-4S</keyword>
<comment type="catalytic activity">
    <reaction evidence="1">
        <text>ATP + protein L-histidine = ADP + protein N-phospho-L-histidine.</text>
        <dbReference type="EC" id="2.7.13.3"/>
    </reaction>
</comment>
<dbReference type="Pfam" id="PF07730">
    <property type="entry name" value="HisKA_3"/>
    <property type="match status" value="1"/>
</dbReference>
<dbReference type="Proteomes" id="UP000597444">
    <property type="component" value="Unassembled WGS sequence"/>
</dbReference>
<dbReference type="CDD" id="cd16917">
    <property type="entry name" value="HATPase_UhpB-NarQ-NarX-like"/>
    <property type="match status" value="1"/>
</dbReference>
<name>A0A8J3IG93_9CHLR</name>
<organism evidence="17 18">
    <name type="scientific">Reticulibacter mediterranei</name>
    <dbReference type="NCBI Taxonomy" id="2778369"/>
    <lineage>
        <taxon>Bacteria</taxon>
        <taxon>Bacillati</taxon>
        <taxon>Chloroflexota</taxon>
        <taxon>Ktedonobacteria</taxon>
        <taxon>Ktedonobacterales</taxon>
        <taxon>Reticulibacteraceae</taxon>
        <taxon>Reticulibacter</taxon>
    </lineage>
</organism>
<evidence type="ECO:0000256" key="7">
    <source>
        <dbReference type="ARBA" id="ARBA00022490"/>
    </source>
</evidence>
<dbReference type="InterPro" id="IPR005467">
    <property type="entry name" value="His_kinase_dom"/>
</dbReference>
<evidence type="ECO:0000313" key="18">
    <source>
        <dbReference type="Proteomes" id="UP000597444"/>
    </source>
</evidence>
<keyword evidence="7" id="KW-0963">Cytoplasm</keyword>
<evidence type="ECO:0000256" key="1">
    <source>
        <dbReference type="ARBA" id="ARBA00000085"/>
    </source>
</evidence>
<dbReference type="EMBL" id="BNJK01000001">
    <property type="protein sequence ID" value="GHO94046.1"/>
    <property type="molecule type" value="Genomic_DNA"/>
</dbReference>
<dbReference type="PANTHER" id="PTHR24421">
    <property type="entry name" value="NITRATE/NITRITE SENSOR PROTEIN NARX-RELATED"/>
    <property type="match status" value="1"/>
</dbReference>
<keyword evidence="10" id="KW-0418">Kinase</keyword>